<dbReference type="RefSeq" id="WP_208926010.1">
    <property type="nucleotide sequence ID" value="NZ_LK996017.1"/>
</dbReference>
<dbReference type="EMBL" id="LK996017">
    <property type="protein sequence ID" value="CDX03424.1"/>
    <property type="molecule type" value="Genomic_DNA"/>
</dbReference>
<feature type="domain" description="Bacterial Ig-like" evidence="2">
    <location>
        <begin position="406"/>
        <end position="462"/>
    </location>
</feature>
<dbReference type="InterPro" id="IPR007253">
    <property type="entry name" value="Cell_wall-bd_2"/>
</dbReference>
<dbReference type="Pfam" id="PF07532">
    <property type="entry name" value="Big_4"/>
    <property type="match status" value="2"/>
</dbReference>
<dbReference type="GO" id="GO:0016798">
    <property type="term" value="F:hydrolase activity, acting on glycosyl bonds"/>
    <property type="evidence" value="ECO:0007669"/>
    <property type="project" value="UniProtKB-KW"/>
</dbReference>
<dbReference type="Pfam" id="PF04122">
    <property type="entry name" value="CW_binding_2"/>
    <property type="match status" value="3"/>
</dbReference>
<dbReference type="AlphaFoldDB" id="A0A098B3K3"/>
<dbReference type="InterPro" id="IPR011081">
    <property type="entry name" value="Big_4"/>
</dbReference>
<keyword evidence="3" id="KW-0378">Hydrolase</keyword>
<proteinExistence type="predicted"/>
<dbReference type="PANTHER" id="PTHR30032:SF8">
    <property type="entry name" value="GERMINATION-SPECIFIC N-ACETYLMURAMOYL-L-ALANINE AMIDASE"/>
    <property type="match status" value="1"/>
</dbReference>
<dbReference type="InterPro" id="IPR001611">
    <property type="entry name" value="Leu-rich_rpt"/>
</dbReference>
<feature type="chain" id="PRO_5001938450" evidence="1">
    <location>
        <begin position="28"/>
        <end position="638"/>
    </location>
</feature>
<evidence type="ECO:0000259" key="2">
    <source>
        <dbReference type="Pfam" id="PF07532"/>
    </source>
</evidence>
<reference evidence="3" key="1">
    <citation type="submission" date="2014-07" db="EMBL/GenBank/DDBJ databases">
        <authorList>
            <person name="Hornung V.Bastian."/>
        </authorList>
    </citation>
    <scope>NUCLEOTIDE SEQUENCE</scope>
    <source>
        <strain evidence="3">PCE-S</strain>
    </source>
</reference>
<dbReference type="PROSITE" id="PS51450">
    <property type="entry name" value="LRR"/>
    <property type="match status" value="2"/>
</dbReference>
<dbReference type="InterPro" id="IPR032675">
    <property type="entry name" value="LRR_dom_sf"/>
</dbReference>
<sequence>MLRWNKAVALLVSLCIFTVLLIPGAEAATESSRLAGNDRYLTAAAASQEGWPTGSNAVVITTGENYPDALSAAPLASKYDAPLLLSARSGLSPETINELKRLNPKNAYIVGGTGVLPVAVEKQIAGLGISVKRFSGKDRYDTAFTVAREVGTSNGIFVTSGTAFADTLAVAPIAAAKGMPVLLVPKDELPSNLESYLTRLRNTSIIIVGSENEVSEAIANQLPEAERIGGADPYARNIALLRYFGEDIDSSIVYAATGEAFPDALSAASLAQKGGHPLVLLKGSQIPAAVQDYLSTKVINQVTVFGGAGVIPVSTESQLAGLPAEIDMVKSITVHVKEKENYELPKKVTVITNKGNQEEVQVDWNLDDVSTQKAGTYYYRGEIVGYYTTVELTLYVEPLLSKADTFAAEVVQGSEYSLPESVIVTLSDQTTKELPVTWSSSPTVSMLNKVGTYTFQGTVAGTDLKTKLTLKVSEDSAIKFKDSNLTWAVKFMLGKNSSSQPIYRSDVLSLTHLDAKGYGIRDLSGLENFTNLVSVDLNNNRLVGAKLAPLQKLSNLKSLSLAYNDLEKINSLQNMTSLTYLDLGYNVIDDFSPLRKLTRLTNLYIKGNETQDYSPARGVYDQLTSKDFELDSVDYPKQ</sequence>
<keyword evidence="3" id="KW-0326">Glycosidase</keyword>
<dbReference type="SMART" id="SM00365">
    <property type="entry name" value="LRR_SD22"/>
    <property type="match status" value="4"/>
</dbReference>
<feature type="signal peptide" evidence="1">
    <location>
        <begin position="1"/>
        <end position="27"/>
    </location>
</feature>
<keyword evidence="1" id="KW-0732">Signal</keyword>
<accession>A0A098B3K3</accession>
<dbReference type="PANTHER" id="PTHR30032">
    <property type="entry name" value="N-ACETYLMURAMOYL-L-ALANINE AMIDASE-RELATED"/>
    <property type="match status" value="1"/>
</dbReference>
<gene>
    <name evidence="3" type="ORF">DPCES_3538</name>
</gene>
<dbReference type="InterPro" id="IPR051922">
    <property type="entry name" value="Bact_Sporulation_Assoc"/>
</dbReference>
<evidence type="ECO:0000313" key="3">
    <source>
        <dbReference type="EMBL" id="CDX03424.1"/>
    </source>
</evidence>
<dbReference type="Gene3D" id="3.80.10.10">
    <property type="entry name" value="Ribonuclease Inhibitor"/>
    <property type="match status" value="1"/>
</dbReference>
<name>A0A098B3K3_DESHA</name>
<dbReference type="PATRIC" id="fig|49338.4.peg.3801"/>
<protein>
    <submittedName>
        <fullName evidence="3">N-acetylmuramoyl-L-alanine amidase LytC</fullName>
        <ecNumber evidence="3">3.2.1.-</ecNumber>
    </submittedName>
</protein>
<feature type="domain" description="Bacterial Ig-like" evidence="2">
    <location>
        <begin position="330"/>
        <end position="386"/>
    </location>
</feature>
<evidence type="ECO:0000256" key="1">
    <source>
        <dbReference type="SAM" id="SignalP"/>
    </source>
</evidence>
<dbReference type="EC" id="3.2.1.-" evidence="3"/>
<dbReference type="SUPFAM" id="SSF52058">
    <property type="entry name" value="L domain-like"/>
    <property type="match status" value="1"/>
</dbReference>
<organism evidence="3">
    <name type="scientific">Desulfitobacterium hafniense</name>
    <name type="common">Desulfitobacterium frappieri</name>
    <dbReference type="NCBI Taxonomy" id="49338"/>
    <lineage>
        <taxon>Bacteria</taxon>
        <taxon>Bacillati</taxon>
        <taxon>Bacillota</taxon>
        <taxon>Clostridia</taxon>
        <taxon>Eubacteriales</taxon>
        <taxon>Desulfitobacteriaceae</taxon>
        <taxon>Desulfitobacterium</taxon>
    </lineage>
</organism>
<dbReference type="Pfam" id="PF13855">
    <property type="entry name" value="LRR_8"/>
    <property type="match status" value="1"/>
</dbReference>
<dbReference type="Gene3D" id="3.40.50.12090">
    <property type="match status" value="1"/>
</dbReference>